<dbReference type="KEGG" id="cten:18248427"/>
<keyword evidence="4" id="KW-0812">Transmembrane</keyword>
<dbReference type="Proteomes" id="UP000000707">
    <property type="component" value="Unassembled WGS sequence"/>
</dbReference>
<feature type="region of interest" description="Disordered" evidence="10">
    <location>
        <begin position="135"/>
        <end position="157"/>
    </location>
</feature>
<protein>
    <recommendedName>
        <fullName evidence="3 9">Cytochrome c oxidase assembly protein COX20, mitochondrial</fullName>
    </recommendedName>
</protein>
<evidence type="ECO:0000256" key="4">
    <source>
        <dbReference type="ARBA" id="ARBA00022692"/>
    </source>
</evidence>
<evidence type="ECO:0000313" key="12">
    <source>
        <dbReference type="Proteomes" id="UP000000707"/>
    </source>
</evidence>
<evidence type="ECO:0000256" key="6">
    <source>
        <dbReference type="ARBA" id="ARBA00022989"/>
    </source>
</evidence>
<keyword evidence="5 9" id="KW-0999">Mitochondrion inner membrane</keyword>
<dbReference type="GO" id="GO:0033617">
    <property type="term" value="P:mitochondrial respiratory chain complex IV assembly"/>
    <property type="evidence" value="ECO:0007669"/>
    <property type="project" value="InterPro"/>
</dbReference>
<dbReference type="Pfam" id="PF12597">
    <property type="entry name" value="Cox20"/>
    <property type="match status" value="1"/>
</dbReference>
<dbReference type="eggNOG" id="ENOG502S3BD">
    <property type="taxonomic scope" value="Eukaryota"/>
</dbReference>
<evidence type="ECO:0000313" key="11">
    <source>
        <dbReference type="EMBL" id="EGV61224.1"/>
    </source>
</evidence>
<keyword evidence="12" id="KW-1185">Reference proteome</keyword>
<gene>
    <name evidence="11" type="ORF">CANTEDRAFT_116744</name>
</gene>
<comment type="function">
    <text evidence="9">Involved in the assembly of the cytochrome c oxidase complex.</text>
</comment>
<dbReference type="OrthoDB" id="14603at2759"/>
<dbReference type="GeneID" id="18248427"/>
<dbReference type="EMBL" id="GL996528">
    <property type="protein sequence ID" value="EGV61224.1"/>
    <property type="molecule type" value="Genomic_DNA"/>
</dbReference>
<dbReference type="InterPro" id="IPR022533">
    <property type="entry name" value="Cox20"/>
</dbReference>
<comment type="subcellular location">
    <subcellularLocation>
        <location evidence="1 9">Mitochondrion inner membrane</location>
    </subcellularLocation>
</comment>
<dbReference type="EMBL" id="GL996528">
    <property type="protein sequence ID" value="EGV61223.1"/>
    <property type="molecule type" value="Genomic_DNA"/>
</dbReference>
<evidence type="ECO:0000256" key="5">
    <source>
        <dbReference type="ARBA" id="ARBA00022792"/>
    </source>
</evidence>
<dbReference type="PANTHER" id="PTHR31586">
    <property type="entry name" value="CYTOCHROME C OXIDASE PROTEIN 20"/>
    <property type="match status" value="1"/>
</dbReference>
<reference evidence="11 12" key="1">
    <citation type="journal article" date="2011" name="Proc. Natl. Acad. Sci. U.S.A.">
        <title>Comparative genomics of xylose-fermenting fungi for enhanced biofuel production.</title>
        <authorList>
            <person name="Wohlbach D.J."/>
            <person name="Kuo A."/>
            <person name="Sato T.K."/>
            <person name="Potts K.M."/>
            <person name="Salamov A.A."/>
            <person name="LaButti K.M."/>
            <person name="Sun H."/>
            <person name="Clum A."/>
            <person name="Pangilinan J.L."/>
            <person name="Lindquist E.A."/>
            <person name="Lucas S."/>
            <person name="Lapidus A."/>
            <person name="Jin M."/>
            <person name="Gunawan C."/>
            <person name="Balan V."/>
            <person name="Dale B.E."/>
            <person name="Jeffries T.W."/>
            <person name="Zinkel R."/>
            <person name="Barry K.W."/>
            <person name="Grigoriev I.V."/>
            <person name="Gasch A.P."/>
        </authorList>
    </citation>
    <scope>NUCLEOTIDE SEQUENCE [LARGE SCALE GENOMIC DNA]</scope>
    <source>
        <strain evidence="11">ATCC 10573</strain>
        <strain evidence="12">ATCC 10573 / BCRC 21748 / CBS 615 / JCM 9827 / NBRC 10315 / NRRL Y-1498 / VKM Y-70</strain>
    </source>
</reference>
<evidence type="ECO:0000256" key="9">
    <source>
        <dbReference type="PIRNR" id="PIRNR007871"/>
    </source>
</evidence>
<sequence>MGWFGGNTVKSTPVTQVPEGNPQKFLEDLPPKFEDQGDVPGDASDQSMYEGALSQVRLADVKPSTYIGMPCFREAMMTGFQAMAVLGGVTFLIHKNPNKSLNWGVCGFFLGNIVGWEQCRSIRRKSFETVEKARQVKQQKNEQKWEDKASNTKDERLEKWRQVQEHYESKKK</sequence>
<dbReference type="GO" id="GO:0005743">
    <property type="term" value="C:mitochondrial inner membrane"/>
    <property type="evidence" value="ECO:0007669"/>
    <property type="project" value="UniProtKB-SubCell"/>
</dbReference>
<evidence type="ECO:0000256" key="1">
    <source>
        <dbReference type="ARBA" id="ARBA00004273"/>
    </source>
</evidence>
<feature type="region of interest" description="Disordered" evidence="10">
    <location>
        <begin position="1"/>
        <end position="44"/>
    </location>
</feature>
<evidence type="ECO:0000256" key="8">
    <source>
        <dbReference type="ARBA" id="ARBA00023136"/>
    </source>
</evidence>
<keyword evidence="6" id="KW-1133">Transmembrane helix</keyword>
<feature type="compositionally biased region" description="Basic and acidic residues" evidence="10">
    <location>
        <begin position="25"/>
        <end position="35"/>
    </location>
</feature>
<evidence type="ECO:0000256" key="7">
    <source>
        <dbReference type="ARBA" id="ARBA00023128"/>
    </source>
</evidence>
<proteinExistence type="inferred from homology"/>
<keyword evidence="7 9" id="KW-0496">Mitochondrion</keyword>
<dbReference type="HOGENOM" id="CLU_125578_0_0_1"/>
<evidence type="ECO:0000256" key="2">
    <source>
        <dbReference type="ARBA" id="ARBA00009575"/>
    </source>
</evidence>
<evidence type="ECO:0000256" key="10">
    <source>
        <dbReference type="SAM" id="MobiDB-lite"/>
    </source>
</evidence>
<evidence type="ECO:0000256" key="3">
    <source>
        <dbReference type="ARBA" id="ARBA00017689"/>
    </source>
</evidence>
<name>G3BFG4_CANTC</name>
<dbReference type="PIRSF" id="PIRSF007871">
    <property type="entry name" value="Cox20"/>
    <property type="match status" value="1"/>
</dbReference>
<dbReference type="PANTHER" id="PTHR31586:SF1">
    <property type="entry name" value="CYTOCHROME C OXIDASE ASSEMBLY PROTEIN COX20, MITOCHONDRIAL"/>
    <property type="match status" value="1"/>
</dbReference>
<organism evidence="12">
    <name type="scientific">Candida tenuis (strain ATCC 10573 / BCRC 21748 / CBS 615 / JCM 9827 / NBRC 10315 / NRRL Y-1498 / VKM Y-70)</name>
    <name type="common">Yeast</name>
    <name type="synonym">Yamadazyma tenuis</name>
    <dbReference type="NCBI Taxonomy" id="590646"/>
    <lineage>
        <taxon>Eukaryota</taxon>
        <taxon>Fungi</taxon>
        <taxon>Dikarya</taxon>
        <taxon>Ascomycota</taxon>
        <taxon>Saccharomycotina</taxon>
        <taxon>Pichiomycetes</taxon>
        <taxon>Debaryomycetaceae</taxon>
        <taxon>Yamadazyma</taxon>
    </lineage>
</organism>
<keyword evidence="8 9" id="KW-0472">Membrane</keyword>
<comment type="similarity">
    <text evidence="2 9">Belongs to the COX20 family.</text>
</comment>
<dbReference type="AlphaFoldDB" id="G3BFG4"/>
<accession>G3BFG4</accession>